<name>A0A3N0AXA2_9ACTN</name>
<dbReference type="EC" id="3.5.1.19" evidence="6"/>
<reference evidence="9" key="3">
    <citation type="journal article" date="2021" name="PeerJ">
        <title>Extensive microbial diversity within the chicken gut microbiome revealed by metagenomics and culture.</title>
        <authorList>
            <person name="Gilroy R."/>
            <person name="Ravi A."/>
            <person name="Getino M."/>
            <person name="Pursley I."/>
            <person name="Horton D.L."/>
            <person name="Alikhan N.F."/>
            <person name="Baker D."/>
            <person name="Gharbi K."/>
            <person name="Hall N."/>
            <person name="Watson M."/>
            <person name="Adriaenssens E.M."/>
            <person name="Foster-Nyarko E."/>
            <person name="Jarju S."/>
            <person name="Secka A."/>
            <person name="Antonio M."/>
            <person name="Oren A."/>
            <person name="Chaudhuri R.R."/>
            <person name="La Ragione R."/>
            <person name="Hildebrand F."/>
            <person name="Pallen M.J."/>
        </authorList>
    </citation>
    <scope>NUCLEOTIDE SEQUENCE</scope>
    <source>
        <strain evidence="9">ChiGjej6B6-11269</strain>
    </source>
</reference>
<comment type="similarity">
    <text evidence="1">Belongs to the isochorismatase family.</text>
</comment>
<dbReference type="OrthoDB" id="9791276at2"/>
<keyword evidence="3" id="KW-0479">Metal-binding</keyword>
<dbReference type="GO" id="GO:0008936">
    <property type="term" value="F:nicotinamidase activity"/>
    <property type="evidence" value="ECO:0007669"/>
    <property type="project" value="UniProtKB-EC"/>
</dbReference>
<evidence type="ECO:0000256" key="1">
    <source>
        <dbReference type="ARBA" id="ARBA00006336"/>
    </source>
</evidence>
<dbReference type="InterPro" id="IPR052347">
    <property type="entry name" value="Isochorismatase_Nicotinamidase"/>
</dbReference>
<evidence type="ECO:0000256" key="4">
    <source>
        <dbReference type="ARBA" id="ARBA00022801"/>
    </source>
</evidence>
<dbReference type="Proteomes" id="UP000786989">
    <property type="component" value="Unassembled WGS sequence"/>
</dbReference>
<accession>A0A3N0AXA2</accession>
<dbReference type="Gene3D" id="3.40.50.850">
    <property type="entry name" value="Isochorismatase-like"/>
    <property type="match status" value="1"/>
</dbReference>
<evidence type="ECO:0000256" key="2">
    <source>
        <dbReference type="ARBA" id="ARBA00022642"/>
    </source>
</evidence>
<dbReference type="GO" id="GO:0019363">
    <property type="term" value="P:pyridine nucleotide biosynthetic process"/>
    <property type="evidence" value="ECO:0007669"/>
    <property type="project" value="UniProtKB-KW"/>
</dbReference>
<organism evidence="10 11">
    <name type="scientific">Slackia equolifaciens</name>
    <dbReference type="NCBI Taxonomy" id="498718"/>
    <lineage>
        <taxon>Bacteria</taxon>
        <taxon>Bacillati</taxon>
        <taxon>Actinomycetota</taxon>
        <taxon>Coriobacteriia</taxon>
        <taxon>Eggerthellales</taxon>
        <taxon>Eggerthellaceae</taxon>
        <taxon>Slackia</taxon>
    </lineage>
</organism>
<dbReference type="InterPro" id="IPR000868">
    <property type="entry name" value="Isochorismatase-like_dom"/>
</dbReference>
<evidence type="ECO:0000313" key="11">
    <source>
        <dbReference type="Proteomes" id="UP000269591"/>
    </source>
</evidence>
<dbReference type="EMBL" id="DYWI01000140">
    <property type="protein sequence ID" value="HJF65943.1"/>
    <property type="molecule type" value="Genomic_DNA"/>
</dbReference>
<evidence type="ECO:0000256" key="5">
    <source>
        <dbReference type="ARBA" id="ARBA00037900"/>
    </source>
</evidence>
<dbReference type="SUPFAM" id="SSF52499">
    <property type="entry name" value="Isochorismatase-like hydrolases"/>
    <property type="match status" value="1"/>
</dbReference>
<reference evidence="10" key="2">
    <citation type="journal article" date="2019" name="Microbiol. Resour. Announc.">
        <title>Draft Genome Sequences of Type Strains of Gordonibacter faecihominis, Paraeggerthella hongkongensis, Parvibacter caecicola,Slackia equolifaciens, Slackia faecicanis, and Slackia isoflavoniconvertens.</title>
        <authorList>
            <person name="Danylec N."/>
            <person name="Stoll D.A."/>
            <person name="Dotsch A."/>
            <person name="Huch M."/>
        </authorList>
    </citation>
    <scope>NUCLEOTIDE SEQUENCE</scope>
    <source>
        <strain evidence="10">DSM 24851</strain>
    </source>
</reference>
<dbReference type="EMBL" id="QIBX01000011">
    <property type="protein sequence ID" value="RNL39501.1"/>
    <property type="molecule type" value="Genomic_DNA"/>
</dbReference>
<reference evidence="9" key="4">
    <citation type="submission" date="2021-09" db="EMBL/GenBank/DDBJ databases">
        <authorList>
            <person name="Gilroy R."/>
        </authorList>
    </citation>
    <scope>NUCLEOTIDE SEQUENCE</scope>
    <source>
        <strain evidence="9">ChiGjej6B6-11269</strain>
    </source>
</reference>
<sequence>MENSYLVVVDMQNDFIDGALGTPEAQAIVENVVRKVREFPGRVVFTLDTHRPDYLQTQEGRNLPVEHCIEGTRGWQLADALEAIRAERDLPAYRKATFGSMELAQDLARENEQEPIESIELVGLCTDICVVSNALMLKGFMPEVPISVDARCCAGVTPKAHEAALTTMASCQIAVER</sequence>
<evidence type="ECO:0000256" key="3">
    <source>
        <dbReference type="ARBA" id="ARBA00022723"/>
    </source>
</evidence>
<dbReference type="PANTHER" id="PTHR11080">
    <property type="entry name" value="PYRAZINAMIDASE/NICOTINAMIDASE"/>
    <property type="match status" value="1"/>
</dbReference>
<keyword evidence="11" id="KW-1185">Reference proteome</keyword>
<reference evidence="11" key="1">
    <citation type="submission" date="2018-05" db="EMBL/GenBank/DDBJ databases">
        <title>Genome Sequencing of selected type strains of the family Eggerthellaceae.</title>
        <authorList>
            <person name="Danylec N."/>
            <person name="Stoll D.A."/>
            <person name="Doetsch A."/>
            <person name="Huch M."/>
        </authorList>
    </citation>
    <scope>NUCLEOTIDE SEQUENCE [LARGE SCALE GENOMIC DNA]</scope>
    <source>
        <strain evidence="11">DSM 24851</strain>
    </source>
</reference>
<evidence type="ECO:0000256" key="7">
    <source>
        <dbReference type="ARBA" id="ARBA00043224"/>
    </source>
</evidence>
<evidence type="ECO:0000259" key="8">
    <source>
        <dbReference type="Pfam" id="PF00857"/>
    </source>
</evidence>
<protein>
    <recommendedName>
        <fullName evidence="6">nicotinamidase</fullName>
        <ecNumber evidence="6">3.5.1.19</ecNumber>
    </recommendedName>
    <alternativeName>
        <fullName evidence="7">Nicotinamide deamidase</fullName>
    </alternativeName>
</protein>
<evidence type="ECO:0000313" key="9">
    <source>
        <dbReference type="EMBL" id="HJF65943.1"/>
    </source>
</evidence>
<evidence type="ECO:0000313" key="10">
    <source>
        <dbReference type="EMBL" id="RNL39501.1"/>
    </source>
</evidence>
<dbReference type="RefSeq" id="WP_123209003.1">
    <property type="nucleotide sequence ID" value="NZ_JBHTHO010000020.1"/>
</dbReference>
<proteinExistence type="inferred from homology"/>
<dbReference type="AlphaFoldDB" id="A0A3N0AXA2"/>
<feature type="domain" description="Isochorismatase-like" evidence="8">
    <location>
        <begin position="5"/>
        <end position="172"/>
    </location>
</feature>
<dbReference type="Proteomes" id="UP000269591">
    <property type="component" value="Unassembled WGS sequence"/>
</dbReference>
<dbReference type="Pfam" id="PF00857">
    <property type="entry name" value="Isochorismatase"/>
    <property type="match status" value="1"/>
</dbReference>
<evidence type="ECO:0000256" key="6">
    <source>
        <dbReference type="ARBA" id="ARBA00039017"/>
    </source>
</evidence>
<dbReference type="GO" id="GO:0046872">
    <property type="term" value="F:metal ion binding"/>
    <property type="evidence" value="ECO:0007669"/>
    <property type="project" value="UniProtKB-KW"/>
</dbReference>
<dbReference type="InterPro" id="IPR036380">
    <property type="entry name" value="Isochorismatase-like_sf"/>
</dbReference>
<keyword evidence="4 9" id="KW-0378">Hydrolase</keyword>
<gene>
    <name evidence="10" type="ORF">DMP06_06860</name>
    <name evidence="9" type="ORF">K8U77_07525</name>
</gene>
<comment type="pathway">
    <text evidence="5">Cofactor biosynthesis; nicotinate biosynthesis; nicotinate from nicotinamide: step 1/1.</text>
</comment>
<comment type="caution">
    <text evidence="10">The sequence shown here is derived from an EMBL/GenBank/DDBJ whole genome shotgun (WGS) entry which is preliminary data.</text>
</comment>
<dbReference type="PANTHER" id="PTHR11080:SF2">
    <property type="entry name" value="LD05707P"/>
    <property type="match status" value="1"/>
</dbReference>
<keyword evidence="2" id="KW-0662">Pyridine nucleotide biosynthesis</keyword>
<dbReference type="CDD" id="cd00431">
    <property type="entry name" value="cysteine_hydrolases"/>
    <property type="match status" value="1"/>
</dbReference>